<dbReference type="PROSITE" id="PS50889">
    <property type="entry name" value="S4"/>
    <property type="match status" value="1"/>
</dbReference>
<dbReference type="InterPro" id="IPR036986">
    <property type="entry name" value="S4_RNA-bd_sf"/>
</dbReference>
<evidence type="ECO:0000259" key="6">
    <source>
        <dbReference type="SMART" id="SM00363"/>
    </source>
</evidence>
<sequence length="297" mass="33818">MNQRGNNRSSKNKPQNTNPKARNNRKSAEDRTSKNYKGKPAYNVYNKDRFNKKLKPAPKDDGTIRLNKYIANAGISSRREADELILTGVVTVNGKVITEMGYKVQPTDEVRFDGKKISAEKNVYFILNKPKGYITTTKDEKNRQTVLDLMEGATTARIFPVGRLDRQTTGVLLFTNDGFLTKKLTHPSHDVKKVYHVTLDRKLSSHDMAEIRKGIRLIPEGVATVDEVSFIDGRPHNEIGLELHIGWNRVVRRIFESLGYQVEKLDRVSFAGLTKSKLRQGQYRALTPQEVNFLKMV</sequence>
<keyword evidence="2 4" id="KW-0413">Isomerase</keyword>
<dbReference type="RefSeq" id="WP_013598214.1">
    <property type="nucleotide sequence ID" value="NC_015144.1"/>
</dbReference>
<dbReference type="EMBL" id="CP002455">
    <property type="protein sequence ID" value="ADX67824.1"/>
    <property type="molecule type" value="Genomic_DNA"/>
</dbReference>
<dbReference type="GO" id="GO:0000455">
    <property type="term" value="P:enzyme-directed rRNA pseudouridine synthesis"/>
    <property type="evidence" value="ECO:0007669"/>
    <property type="project" value="UniProtKB-ARBA"/>
</dbReference>
<dbReference type="Pfam" id="PF00849">
    <property type="entry name" value="PseudoU_synth_2"/>
    <property type="match status" value="1"/>
</dbReference>
<dbReference type="SUPFAM" id="SSF55174">
    <property type="entry name" value="Alpha-L RNA-binding motif"/>
    <property type="match status" value="1"/>
</dbReference>
<evidence type="ECO:0000256" key="5">
    <source>
        <dbReference type="SAM" id="MobiDB-lite"/>
    </source>
</evidence>
<dbReference type="eggNOG" id="COG1187">
    <property type="taxonomic scope" value="Bacteria"/>
</dbReference>
<dbReference type="Gene3D" id="3.10.290.10">
    <property type="entry name" value="RNA-binding S4 domain"/>
    <property type="match status" value="1"/>
</dbReference>
<gene>
    <name evidence="7" type="ordered locus">Weevi_1115</name>
</gene>
<dbReference type="InterPro" id="IPR000748">
    <property type="entry name" value="PsdUridine_synth_RsuA/RluB/E/F"/>
</dbReference>
<dbReference type="NCBIfam" id="TIGR00093">
    <property type="entry name" value="pseudouridine synthase"/>
    <property type="match status" value="1"/>
</dbReference>
<dbReference type="FunFam" id="3.10.290.10:FF:000003">
    <property type="entry name" value="Pseudouridine synthase"/>
    <property type="match status" value="1"/>
</dbReference>
<dbReference type="Gene3D" id="3.30.70.580">
    <property type="entry name" value="Pseudouridine synthase I, catalytic domain, N-terminal subdomain"/>
    <property type="match status" value="1"/>
</dbReference>
<dbReference type="GO" id="GO:0120159">
    <property type="term" value="F:rRNA pseudouridine synthase activity"/>
    <property type="evidence" value="ECO:0007669"/>
    <property type="project" value="UniProtKB-ARBA"/>
</dbReference>
<dbReference type="InterPro" id="IPR042092">
    <property type="entry name" value="PsdUridine_s_RsuA/RluB/E/F_cat"/>
</dbReference>
<reference evidence="8" key="2">
    <citation type="journal article" date="2011" name="Stand. Genomic Sci.">
        <title>Complete genome sequence of Weeksella virosa type strain (9751T).</title>
        <authorList>
            <person name="Lang E."/>
            <person name="Teshima H."/>
            <person name="Lucas S."/>
            <person name="Lapidus A."/>
            <person name="Hammon N."/>
            <person name="Deshpande S."/>
            <person name="Nolan M."/>
            <person name="Cheng J."/>
            <person name="Pitluck S."/>
            <person name="Liolios K."/>
            <person name="Pagani I."/>
            <person name="Mikhailova N."/>
            <person name="Ivanova N."/>
            <person name="Mavromatis K."/>
            <person name="Pati A."/>
            <person name="Tapia R."/>
            <person name="Han C."/>
            <person name="Goodwin L."/>
            <person name="Chen A."/>
            <person name="Palaniappan K."/>
            <person name="Land M."/>
            <person name="Hauser L."/>
            <person name="Chang Y."/>
            <person name="Jeffries C."/>
            <person name="Brambilla E."/>
            <person name="Kopitz M."/>
            <person name="Rohde M."/>
            <person name="Goker M."/>
            <person name="Tindall B."/>
            <person name="Detter J."/>
            <person name="Woyke T."/>
            <person name="Bristow J."/>
            <person name="Eisen J."/>
            <person name="Markowitz V."/>
            <person name="Hugenholtz P."/>
            <person name="Klenk H."/>
            <person name="Kyrpides N."/>
        </authorList>
    </citation>
    <scope>NUCLEOTIDE SEQUENCE [LARGE SCALE GENOMIC DNA]</scope>
    <source>
        <strain evidence="8">ATCC 43766 / DSM 16922 / JCM 21250 / NBRC 16016 / NCTC 11634 / CL345/78</strain>
    </source>
</reference>
<dbReference type="InterPro" id="IPR002942">
    <property type="entry name" value="S4_RNA-bd"/>
</dbReference>
<dbReference type="PROSITE" id="PS01149">
    <property type="entry name" value="PSI_RSU"/>
    <property type="match status" value="1"/>
</dbReference>
<feature type="region of interest" description="Disordered" evidence="5">
    <location>
        <begin position="1"/>
        <end position="42"/>
    </location>
</feature>
<feature type="domain" description="RNA-binding S4" evidence="6">
    <location>
        <begin position="64"/>
        <end position="125"/>
    </location>
</feature>
<accession>F0P2I5</accession>
<dbReference type="InterPro" id="IPR050343">
    <property type="entry name" value="RsuA_PseudoU_synthase"/>
</dbReference>
<dbReference type="KEGG" id="wvi:Weevi_1115"/>
<dbReference type="PANTHER" id="PTHR47683">
    <property type="entry name" value="PSEUDOURIDINE SYNTHASE FAMILY PROTEIN-RELATED"/>
    <property type="match status" value="1"/>
</dbReference>
<organism evidence="7 8">
    <name type="scientific">Weeksella virosa (strain ATCC 43766 / DSM 16922 / JCM 21250 / CCUG 30538 / CDC 9751 / IAM 14551 / NBRC 16016 / NCTC 11634 / CL345/78)</name>
    <dbReference type="NCBI Taxonomy" id="865938"/>
    <lineage>
        <taxon>Bacteria</taxon>
        <taxon>Pseudomonadati</taxon>
        <taxon>Bacteroidota</taxon>
        <taxon>Flavobacteriia</taxon>
        <taxon>Flavobacteriales</taxon>
        <taxon>Weeksellaceae</taxon>
        <taxon>Weeksella</taxon>
    </lineage>
</organism>
<dbReference type="STRING" id="865938.Weevi_1115"/>
<dbReference type="InterPro" id="IPR018496">
    <property type="entry name" value="PsdUridine_synth_RsuA/RluB_CS"/>
</dbReference>
<dbReference type="CDD" id="cd00165">
    <property type="entry name" value="S4"/>
    <property type="match status" value="1"/>
</dbReference>
<keyword evidence="8" id="KW-1185">Reference proteome</keyword>
<evidence type="ECO:0000313" key="8">
    <source>
        <dbReference type="Proteomes" id="UP000008641"/>
    </source>
</evidence>
<dbReference type="Pfam" id="PF01479">
    <property type="entry name" value="S4"/>
    <property type="match status" value="1"/>
</dbReference>
<comment type="similarity">
    <text evidence="1 4">Belongs to the pseudouridine synthase RsuA family.</text>
</comment>
<dbReference type="Gene3D" id="3.30.70.1560">
    <property type="entry name" value="Alpha-L RNA-binding motif"/>
    <property type="match status" value="1"/>
</dbReference>
<keyword evidence="3" id="KW-0694">RNA-binding</keyword>
<dbReference type="GO" id="GO:0003723">
    <property type="term" value="F:RNA binding"/>
    <property type="evidence" value="ECO:0007669"/>
    <property type="project" value="UniProtKB-KW"/>
</dbReference>
<reference evidence="7 8" key="1">
    <citation type="journal article" date="2011" name="Stand. Genomic Sci.">
        <title>Complete genome sequence of Weeksella virosa type strain (9751).</title>
        <authorList>
            <person name="Lang E."/>
            <person name="Teshima H."/>
            <person name="Lucas S."/>
            <person name="Lapidus A."/>
            <person name="Hammon N."/>
            <person name="Deshpande S."/>
            <person name="Nolan M."/>
            <person name="Cheng J.F."/>
            <person name="Pitluck S."/>
            <person name="Liolios K."/>
            <person name="Pagani I."/>
            <person name="Mikhailova N."/>
            <person name="Ivanova N."/>
            <person name="Mavromatis K."/>
            <person name="Pati A."/>
            <person name="Tapia R."/>
            <person name="Han C."/>
            <person name="Goodwin L."/>
            <person name="Chen A."/>
            <person name="Palaniappan K."/>
            <person name="Land M."/>
            <person name="Hauser L."/>
            <person name="Chang Y.J."/>
            <person name="Jeffries C.D."/>
            <person name="Brambilla E.M."/>
            <person name="Kopitz M."/>
            <person name="Rohde M."/>
            <person name="Goker M."/>
            <person name="Tindall B.J."/>
            <person name="Detter J.C."/>
            <person name="Woyke T."/>
            <person name="Bristow J."/>
            <person name="Eisen J.A."/>
            <person name="Markowitz V."/>
            <person name="Hugenholtz P."/>
            <person name="Klenk H.P."/>
            <person name="Kyrpides N.C."/>
        </authorList>
    </citation>
    <scope>NUCLEOTIDE SEQUENCE [LARGE SCALE GENOMIC DNA]</scope>
    <source>
        <strain evidence="8">ATCC 43766 / DSM 16922 / JCM 21250 / NBRC 16016 / NCTC 11634 / CL345/78</strain>
    </source>
</reference>
<evidence type="ECO:0000256" key="1">
    <source>
        <dbReference type="ARBA" id="ARBA00008348"/>
    </source>
</evidence>
<evidence type="ECO:0000256" key="3">
    <source>
        <dbReference type="PROSITE-ProRule" id="PRU00182"/>
    </source>
</evidence>
<dbReference type="SUPFAM" id="SSF55120">
    <property type="entry name" value="Pseudouridine synthase"/>
    <property type="match status" value="1"/>
</dbReference>
<dbReference type="SMART" id="SM00363">
    <property type="entry name" value="S4"/>
    <property type="match status" value="1"/>
</dbReference>
<dbReference type="HOGENOM" id="CLU_024979_1_2_10"/>
<feature type="compositionally biased region" description="Polar residues" evidence="5">
    <location>
        <begin position="1"/>
        <end position="21"/>
    </location>
</feature>
<dbReference type="InterPro" id="IPR020103">
    <property type="entry name" value="PsdUridine_synth_cat_dom_sf"/>
</dbReference>
<proteinExistence type="inferred from homology"/>
<evidence type="ECO:0000256" key="2">
    <source>
        <dbReference type="ARBA" id="ARBA00023235"/>
    </source>
</evidence>
<protein>
    <recommendedName>
        <fullName evidence="4">Pseudouridine synthase</fullName>
        <ecNumber evidence="4">5.4.99.-</ecNumber>
    </recommendedName>
</protein>
<dbReference type="AlphaFoldDB" id="F0P2I5"/>
<dbReference type="InterPro" id="IPR006145">
    <property type="entry name" value="PsdUridine_synth_RsuA/RluA"/>
</dbReference>
<name>F0P2I5_WEEVC</name>
<dbReference type="InterPro" id="IPR020094">
    <property type="entry name" value="TruA/RsuA/RluB/E/F_N"/>
</dbReference>
<dbReference type="PANTHER" id="PTHR47683:SF2">
    <property type="entry name" value="RNA-BINDING S4 DOMAIN-CONTAINING PROTEIN"/>
    <property type="match status" value="1"/>
</dbReference>
<evidence type="ECO:0000256" key="4">
    <source>
        <dbReference type="RuleBase" id="RU003887"/>
    </source>
</evidence>
<dbReference type="CDD" id="cd02870">
    <property type="entry name" value="PseudoU_synth_RsuA_like"/>
    <property type="match status" value="1"/>
</dbReference>
<evidence type="ECO:0000313" key="7">
    <source>
        <dbReference type="EMBL" id="ADX67824.1"/>
    </source>
</evidence>
<dbReference type="Proteomes" id="UP000008641">
    <property type="component" value="Chromosome"/>
</dbReference>
<dbReference type="EC" id="5.4.99.-" evidence="4"/>